<reference evidence="2 3" key="1">
    <citation type="submission" date="2019-03" db="EMBL/GenBank/DDBJ databases">
        <title>Single cell metagenomics reveals metabolic interactions within the superorganism composed of flagellate Streblomastix strix and complex community of Bacteroidetes bacteria on its surface.</title>
        <authorList>
            <person name="Treitli S.C."/>
            <person name="Kolisko M."/>
            <person name="Husnik F."/>
            <person name="Keeling P."/>
            <person name="Hampl V."/>
        </authorList>
    </citation>
    <scope>NUCLEOTIDE SEQUENCE [LARGE SCALE GENOMIC DNA]</scope>
    <source>
        <strain evidence="2">ST1C</strain>
    </source>
</reference>
<organism evidence="2 3">
    <name type="scientific">Streblomastix strix</name>
    <dbReference type="NCBI Taxonomy" id="222440"/>
    <lineage>
        <taxon>Eukaryota</taxon>
        <taxon>Metamonada</taxon>
        <taxon>Preaxostyla</taxon>
        <taxon>Oxymonadida</taxon>
        <taxon>Streblomastigidae</taxon>
        <taxon>Streblomastix</taxon>
    </lineage>
</organism>
<feature type="signal peptide" evidence="1">
    <location>
        <begin position="1"/>
        <end position="17"/>
    </location>
</feature>
<evidence type="ECO:0000313" key="3">
    <source>
        <dbReference type="Proteomes" id="UP000324800"/>
    </source>
</evidence>
<name>A0A5J4VS46_9EUKA</name>
<evidence type="ECO:0008006" key="4">
    <source>
        <dbReference type="Google" id="ProtNLM"/>
    </source>
</evidence>
<keyword evidence="1" id="KW-0732">Signal</keyword>
<evidence type="ECO:0000256" key="1">
    <source>
        <dbReference type="SAM" id="SignalP"/>
    </source>
</evidence>
<comment type="caution">
    <text evidence="2">The sequence shown here is derived from an EMBL/GenBank/DDBJ whole genome shotgun (WGS) entry which is preliminary data.</text>
</comment>
<dbReference type="AlphaFoldDB" id="A0A5J4VS46"/>
<dbReference type="EMBL" id="SNRW01005268">
    <property type="protein sequence ID" value="KAA6385434.1"/>
    <property type="molecule type" value="Genomic_DNA"/>
</dbReference>
<evidence type="ECO:0000313" key="2">
    <source>
        <dbReference type="EMBL" id="KAA6385434.1"/>
    </source>
</evidence>
<dbReference type="InterPro" id="IPR011050">
    <property type="entry name" value="Pectin_lyase_fold/virulence"/>
</dbReference>
<gene>
    <name evidence="2" type="ORF">EZS28_019038</name>
</gene>
<accession>A0A5J4VS46</accession>
<protein>
    <recommendedName>
        <fullName evidence="4">Right handed beta helix domain-containing protein</fullName>
    </recommendedName>
</protein>
<proteinExistence type="predicted"/>
<dbReference type="Proteomes" id="UP000324800">
    <property type="component" value="Unassembled WGS sequence"/>
</dbReference>
<sequence length="1199" mass="134888">MICFLLLVAELIYGVEFFLDRSGVDVPRCGSISGAIPCYSLKGIFNQLNLSDYNDVYITIGSILNNLYDGPYEINFQRILHFIPRNIGLTFRDKAEPYKPIFDIKTGGLYLQDCSIIHWPSLSEDGALIVASGDSYLHFFRVIFSSVKPNIVQRRPYIFYNSTQPFILSYLTIEKSSLSTDAIIVDGVPQFQLTNSVIRNINGYLGMGSVIHIINTQSPSDIDIPIEIKDVAFFGIGENNAVQSVIRIENEIIKDLSLIDQQRVSICNVTFVGCVGHVSGAIEFINNGDSYDLFVTDVYFFNNTGLVSGDIYVSKQPEGRMRIEIEGSLSVPGYQFDLSKQNDNQTSYIPSFLVERENRSLLIISLHRINVDNSYGDDSGISGNENYPFMTISGAMEKLAPSNKGNRNLIQLKSGIYNPAHDLIQEIKIGKQISAYNSQTLNLPMEITLNGQGQNSVIYFTSQYPLRFIILPQSDFLISNLTVTSKDTIVDYAFLSVQGGSLSVMQVSFSRIQISLKEQNCLINSGQDYLLIKISQCNFVDIAAGSIISIHPSSAKNAKVIIEECKFITDEISQFSQWILLEAAIIIRGLEKQLTEIKIIQNQFKNLFITKEQSAPIIIDSKSAHTQIMNCKFEDISSNSVQGVIIFETGTVIEDILTSCTCSNTDINENKRIKEKVLHIYNDINNKIQQTDYSYLLPEFINRVCVSNYNDSIIVQSQLADRKPLKLMTLLNNSINEVIDMQYQYSLYPFHMYIVGNSKPYDARSIEIQALILEIEGIEQWQIYNNNSDDERLIYDKSSNAIIQASGIDGGKGLFVVGVSHSMTLRLLTIRHYLKPKAPLIIVNENAELKIFDVTFEKAKLDNDTSQDPLEFGFIKLVGNNMAYLSRVLFDSIVLRALDANIASGVAIIGHNVNAFSMTRVIFQNVIADCITQAVSAIRIGVLSGKQISISNCVFQFQTSDQKRSNTEVLENEFRIPAVYVWSETLNNILLPSPTTLIITDTRFIHCHGGALRVRDVTARIGSSCRFSENKPFWRGYETMELNVQVEGGSLLDAEEESFVPVYVGDSDYYYWILSSGNFTMFSGSIAKNQCSQLFTIPELKSANAIINNTENYTNIILSGKRLYLLDNVIAEFFQAEKEDKALQIGLGQLYQEERQTRNEKELSVHLTLESIGSVQWYVRLIYGLGKRTKEVKLRVQYV</sequence>
<dbReference type="SUPFAM" id="SSF51126">
    <property type="entry name" value="Pectin lyase-like"/>
    <property type="match status" value="1"/>
</dbReference>
<feature type="chain" id="PRO_5023802821" description="Right handed beta helix domain-containing protein" evidence="1">
    <location>
        <begin position="18"/>
        <end position="1199"/>
    </location>
</feature>